<evidence type="ECO:0000313" key="2">
    <source>
        <dbReference type="EMBL" id="KAG2214323.1"/>
    </source>
</evidence>
<gene>
    <name evidence="2" type="ORF">INT47_000879</name>
</gene>
<dbReference type="EMBL" id="JAEPRD010000001">
    <property type="protein sequence ID" value="KAG2214323.1"/>
    <property type="molecule type" value="Genomic_DNA"/>
</dbReference>
<name>A0A8H7RPK5_9FUNG</name>
<feature type="region of interest" description="Disordered" evidence="1">
    <location>
        <begin position="31"/>
        <end position="85"/>
    </location>
</feature>
<accession>A0A8H7RPK5</accession>
<proteinExistence type="predicted"/>
<comment type="caution">
    <text evidence="2">The sequence shown here is derived from an EMBL/GenBank/DDBJ whole genome shotgun (WGS) entry which is preliminary data.</text>
</comment>
<dbReference type="AlphaFoldDB" id="A0A8H7RPK5"/>
<sequence length="118" mass="13579">MIHNNHPLMKTTAAKCQHIKGILVNTFVMKKKKPTPPKEDEQDTLCPSICSSSDNDSNSLTSTLFLPDDSSVQQDEEEPQEHMYSNLYVRLPNGNWLVTYRTRDEKHLSSHEIESYMI</sequence>
<feature type="compositionally biased region" description="Low complexity" evidence="1">
    <location>
        <begin position="51"/>
        <end position="64"/>
    </location>
</feature>
<evidence type="ECO:0000256" key="1">
    <source>
        <dbReference type="SAM" id="MobiDB-lite"/>
    </source>
</evidence>
<keyword evidence="3" id="KW-1185">Reference proteome</keyword>
<dbReference type="OrthoDB" id="2283257at2759"/>
<evidence type="ECO:0000313" key="3">
    <source>
        <dbReference type="Proteomes" id="UP000603453"/>
    </source>
</evidence>
<dbReference type="Proteomes" id="UP000603453">
    <property type="component" value="Unassembled WGS sequence"/>
</dbReference>
<reference evidence="2" key="1">
    <citation type="submission" date="2020-12" db="EMBL/GenBank/DDBJ databases">
        <title>Metabolic potential, ecology and presence of endohyphal bacteria is reflected in genomic diversity of Mucoromycotina.</title>
        <authorList>
            <person name="Muszewska A."/>
            <person name="Okrasinska A."/>
            <person name="Steczkiewicz K."/>
            <person name="Drgas O."/>
            <person name="Orlowska M."/>
            <person name="Perlinska-Lenart U."/>
            <person name="Aleksandrzak-Piekarczyk T."/>
            <person name="Szatraj K."/>
            <person name="Zielenkiewicz U."/>
            <person name="Pilsyk S."/>
            <person name="Malc E."/>
            <person name="Mieczkowski P."/>
            <person name="Kruszewska J.S."/>
            <person name="Biernat P."/>
            <person name="Pawlowska J."/>
        </authorList>
    </citation>
    <scope>NUCLEOTIDE SEQUENCE</scope>
    <source>
        <strain evidence="2">WA0000017839</strain>
    </source>
</reference>
<organism evidence="2 3">
    <name type="scientific">Mucor saturninus</name>
    <dbReference type="NCBI Taxonomy" id="64648"/>
    <lineage>
        <taxon>Eukaryota</taxon>
        <taxon>Fungi</taxon>
        <taxon>Fungi incertae sedis</taxon>
        <taxon>Mucoromycota</taxon>
        <taxon>Mucoromycotina</taxon>
        <taxon>Mucoromycetes</taxon>
        <taxon>Mucorales</taxon>
        <taxon>Mucorineae</taxon>
        <taxon>Mucoraceae</taxon>
        <taxon>Mucor</taxon>
    </lineage>
</organism>
<protein>
    <submittedName>
        <fullName evidence="2">Uncharacterized protein</fullName>
    </submittedName>
</protein>